<evidence type="ECO:0000313" key="5">
    <source>
        <dbReference type="EMBL" id="KAJ1922925.1"/>
    </source>
</evidence>
<dbReference type="PANTHER" id="PTHR24346">
    <property type="entry name" value="MAP/MICROTUBULE AFFINITY-REGULATING KINASE"/>
    <property type="match status" value="1"/>
</dbReference>
<accession>A0A9W8A5G5</accession>
<proteinExistence type="predicted"/>
<evidence type="ECO:0000256" key="2">
    <source>
        <dbReference type="ARBA" id="ARBA00022840"/>
    </source>
</evidence>
<evidence type="ECO:0000259" key="4">
    <source>
        <dbReference type="PROSITE" id="PS50011"/>
    </source>
</evidence>
<comment type="caution">
    <text evidence="5">The sequence shown here is derived from an EMBL/GenBank/DDBJ whole genome shotgun (WGS) entry which is preliminary data.</text>
</comment>
<feature type="compositionally biased region" description="Low complexity" evidence="3">
    <location>
        <begin position="49"/>
        <end position="76"/>
    </location>
</feature>
<dbReference type="EMBL" id="JANBPT010000365">
    <property type="protein sequence ID" value="KAJ1922925.1"/>
    <property type="molecule type" value="Genomic_DNA"/>
</dbReference>
<evidence type="ECO:0000313" key="6">
    <source>
        <dbReference type="Proteomes" id="UP001150569"/>
    </source>
</evidence>
<organism evidence="5 6">
    <name type="scientific">Tieghemiomyces parasiticus</name>
    <dbReference type="NCBI Taxonomy" id="78921"/>
    <lineage>
        <taxon>Eukaryota</taxon>
        <taxon>Fungi</taxon>
        <taxon>Fungi incertae sedis</taxon>
        <taxon>Zoopagomycota</taxon>
        <taxon>Kickxellomycotina</taxon>
        <taxon>Dimargaritomycetes</taxon>
        <taxon>Dimargaritales</taxon>
        <taxon>Dimargaritaceae</taxon>
        <taxon>Tieghemiomyces</taxon>
    </lineage>
</organism>
<name>A0A9W8A5G5_9FUNG</name>
<dbReference type="InterPro" id="IPR008271">
    <property type="entry name" value="Ser/Thr_kinase_AS"/>
</dbReference>
<evidence type="ECO:0000256" key="3">
    <source>
        <dbReference type="SAM" id="MobiDB-lite"/>
    </source>
</evidence>
<dbReference type="PROSITE" id="PS00108">
    <property type="entry name" value="PROTEIN_KINASE_ST"/>
    <property type="match status" value="1"/>
</dbReference>
<dbReference type="Proteomes" id="UP001150569">
    <property type="component" value="Unassembled WGS sequence"/>
</dbReference>
<dbReference type="SUPFAM" id="SSF56112">
    <property type="entry name" value="Protein kinase-like (PK-like)"/>
    <property type="match status" value="1"/>
</dbReference>
<dbReference type="Gene3D" id="1.10.510.10">
    <property type="entry name" value="Transferase(Phosphotransferase) domain 1"/>
    <property type="match status" value="1"/>
</dbReference>
<keyword evidence="6" id="KW-1185">Reference proteome</keyword>
<dbReference type="InterPro" id="IPR000719">
    <property type="entry name" value="Prot_kinase_dom"/>
</dbReference>
<dbReference type="GO" id="GO:0004674">
    <property type="term" value="F:protein serine/threonine kinase activity"/>
    <property type="evidence" value="ECO:0007669"/>
    <property type="project" value="TreeGrafter"/>
</dbReference>
<dbReference type="GO" id="GO:0005524">
    <property type="term" value="F:ATP binding"/>
    <property type="evidence" value="ECO:0007669"/>
    <property type="project" value="UniProtKB-KW"/>
</dbReference>
<gene>
    <name evidence="5" type="ORF">IWQ60_006199</name>
</gene>
<dbReference type="OrthoDB" id="6513151at2759"/>
<feature type="region of interest" description="Disordered" evidence="3">
    <location>
        <begin position="15"/>
        <end position="76"/>
    </location>
</feature>
<dbReference type="PANTHER" id="PTHR24346:SF75">
    <property type="entry name" value="AURORA KINASE"/>
    <property type="match status" value="1"/>
</dbReference>
<dbReference type="GO" id="GO:0005737">
    <property type="term" value="C:cytoplasm"/>
    <property type="evidence" value="ECO:0007669"/>
    <property type="project" value="TreeGrafter"/>
</dbReference>
<dbReference type="InterPro" id="IPR011009">
    <property type="entry name" value="Kinase-like_dom_sf"/>
</dbReference>
<feature type="domain" description="Protein kinase" evidence="4">
    <location>
        <begin position="92"/>
        <end position="371"/>
    </location>
</feature>
<keyword evidence="1" id="KW-0547">Nucleotide-binding</keyword>
<dbReference type="AlphaFoldDB" id="A0A9W8A5G5"/>
<dbReference type="SMART" id="SM00220">
    <property type="entry name" value="S_TKc"/>
    <property type="match status" value="1"/>
</dbReference>
<keyword evidence="2" id="KW-0067">ATP-binding</keyword>
<evidence type="ECO:0000256" key="1">
    <source>
        <dbReference type="ARBA" id="ARBA00022741"/>
    </source>
</evidence>
<protein>
    <recommendedName>
        <fullName evidence="4">Protein kinase domain-containing protein</fullName>
    </recommendedName>
</protein>
<sequence>MSAASLAYAGEISPTSTLCDRDSFDASPKLSGEASPSGPLSHLAEWFQRSRTSSKTRSSEPASPTRRSPSASPAPVSVISRRPLGYAASVYGPALRCLGAGTNGVVSLHCPSGDDSNRLAVKRLVIPSAVLQSTNRAQRYVRQVLHEASLTRTFDHPNVIANYDYFQEDDGVFYSVMDYCPLDLFTLVQGGNLGLAEVRCYFAQLVHGLYYLHVQRRVAHRDLKLDNVCITSDGVVKVIDFGCATTSHPKYDPQQQYTSAILATGTCGSDTYMAPELFAAGPNGGVTVYDARKVDVWALAIIYIAMCTKHFPWDRATLADPNFALFTSHPRPILQRMLPHQPEVVPILAHMLALNPNERPSVPSVMATPWFQSIQVCQPGLCVYHTHEVPADLSSAA</sequence>
<dbReference type="Pfam" id="PF00069">
    <property type="entry name" value="Pkinase"/>
    <property type="match status" value="1"/>
</dbReference>
<reference evidence="5" key="1">
    <citation type="submission" date="2022-07" db="EMBL/GenBank/DDBJ databases">
        <title>Phylogenomic reconstructions and comparative analyses of Kickxellomycotina fungi.</title>
        <authorList>
            <person name="Reynolds N.K."/>
            <person name="Stajich J.E."/>
            <person name="Barry K."/>
            <person name="Grigoriev I.V."/>
            <person name="Crous P."/>
            <person name="Smith M.E."/>
        </authorList>
    </citation>
    <scope>NUCLEOTIDE SEQUENCE</scope>
    <source>
        <strain evidence="5">RSA 861</strain>
    </source>
</reference>
<dbReference type="PROSITE" id="PS50011">
    <property type="entry name" value="PROTEIN_KINASE_DOM"/>
    <property type="match status" value="1"/>
</dbReference>
<dbReference type="GO" id="GO:0035556">
    <property type="term" value="P:intracellular signal transduction"/>
    <property type="evidence" value="ECO:0007669"/>
    <property type="project" value="TreeGrafter"/>
</dbReference>